<dbReference type="InterPro" id="IPR029068">
    <property type="entry name" value="Glyas_Bleomycin-R_OHBP_Dase"/>
</dbReference>
<dbReference type="Gene3D" id="3.10.180.10">
    <property type="entry name" value="2,3-Dihydroxybiphenyl 1,2-Dioxygenase, domain 1"/>
    <property type="match status" value="1"/>
</dbReference>
<reference evidence="2" key="1">
    <citation type="submission" date="2017-09" db="EMBL/GenBank/DDBJ databases">
        <authorList>
            <person name="Cho G.-S."/>
            <person name="Oguntoyinbo F.A."/>
            <person name="Cnockaert M."/>
            <person name="Kabisch J."/>
            <person name="Neve H."/>
            <person name="Bockelmann W."/>
            <person name="Wenning M."/>
            <person name="Franz C.M."/>
            <person name="Vandamme P."/>
        </authorList>
    </citation>
    <scope>NUCLEOTIDE SEQUENCE [LARGE SCALE GENOMIC DNA]</scope>
    <source>
        <strain evidence="2">MBT G8648</strain>
    </source>
</reference>
<dbReference type="AlphaFoldDB" id="A0A2A4HLH6"/>
<keyword evidence="2" id="KW-1185">Reference proteome</keyword>
<dbReference type="EMBL" id="NWUX01000014">
    <property type="protein sequence ID" value="PCF94943.1"/>
    <property type="molecule type" value="Genomic_DNA"/>
</dbReference>
<protein>
    <submittedName>
        <fullName evidence="1">Bleomycin resistance protein</fullName>
    </submittedName>
</protein>
<dbReference type="RefSeq" id="WP_096652865.1">
    <property type="nucleotide sequence ID" value="NZ_NWUX01000014.1"/>
</dbReference>
<comment type="caution">
    <text evidence="1">The sequence shown here is derived from an EMBL/GenBank/DDBJ whole genome shotgun (WGS) entry which is preliminary data.</text>
</comment>
<accession>A0A2A4HLH6</accession>
<proteinExistence type="predicted"/>
<sequence length="120" mass="12972">MSSSNINSVFAVLSVRKQDDAVRWYANLFGRNADMIPVEGVAEWQLADSAWLQVTADSERAGTSTVIVGVNDIEAQCRTCAEANVPHGEVVEYPGIIKMIEVIDPDGNKIAFVQDISSAS</sequence>
<dbReference type="Proteomes" id="UP000218677">
    <property type="component" value="Unassembled WGS sequence"/>
</dbReference>
<organism evidence="1 2">
    <name type="scientific">Vreelandella nigrificans</name>
    <dbReference type="NCBI Taxonomy" id="2042704"/>
    <lineage>
        <taxon>Bacteria</taxon>
        <taxon>Pseudomonadati</taxon>
        <taxon>Pseudomonadota</taxon>
        <taxon>Gammaproteobacteria</taxon>
        <taxon>Oceanospirillales</taxon>
        <taxon>Halomonadaceae</taxon>
        <taxon>Vreelandella</taxon>
    </lineage>
</organism>
<evidence type="ECO:0000313" key="2">
    <source>
        <dbReference type="Proteomes" id="UP000218677"/>
    </source>
</evidence>
<dbReference type="OrthoDB" id="2453533at2"/>
<dbReference type="SUPFAM" id="SSF54593">
    <property type="entry name" value="Glyoxalase/Bleomycin resistance protein/Dihydroxybiphenyl dioxygenase"/>
    <property type="match status" value="1"/>
</dbReference>
<name>A0A2A4HLH6_9GAMM</name>
<dbReference type="CDD" id="cd06587">
    <property type="entry name" value="VOC"/>
    <property type="match status" value="1"/>
</dbReference>
<evidence type="ECO:0000313" key="1">
    <source>
        <dbReference type="EMBL" id="PCF94943.1"/>
    </source>
</evidence>
<gene>
    <name evidence="1" type="ORF">CPA45_15140</name>
</gene>